<dbReference type="Gene3D" id="3.40.50.1820">
    <property type="entry name" value="alpha/beta hydrolase"/>
    <property type="match status" value="1"/>
</dbReference>
<dbReference type="Proteomes" id="UP000620133">
    <property type="component" value="Chromosome"/>
</dbReference>
<dbReference type="EMBL" id="AP024412">
    <property type="protein sequence ID" value="BCR36485.1"/>
    <property type="molecule type" value="Genomic_DNA"/>
</dbReference>
<dbReference type="Pfam" id="PF00756">
    <property type="entry name" value="Esterase"/>
    <property type="match status" value="1"/>
</dbReference>
<reference evidence="1" key="1">
    <citation type="submission" date="2021-01" db="EMBL/GenBank/DDBJ databases">
        <title>Draft genome sequence of Acholeplasmataceae bacterium strain Mahy22.</title>
        <authorList>
            <person name="Watanabe M."/>
            <person name="Kojima H."/>
            <person name="Fukui M."/>
        </authorList>
    </citation>
    <scope>NUCLEOTIDE SEQUENCE</scope>
    <source>
        <strain evidence="1">Mahy22</strain>
    </source>
</reference>
<evidence type="ECO:0000313" key="2">
    <source>
        <dbReference type="Proteomes" id="UP000620133"/>
    </source>
</evidence>
<dbReference type="KEGG" id="manr:MPAN_013780"/>
<dbReference type="InterPro" id="IPR029058">
    <property type="entry name" value="AB_hydrolase_fold"/>
</dbReference>
<name>A0A7U9TIJ1_9MOLU</name>
<evidence type="ECO:0000313" key="1">
    <source>
        <dbReference type="EMBL" id="BCR36485.1"/>
    </source>
</evidence>
<dbReference type="PANTHER" id="PTHR48098:SF1">
    <property type="entry name" value="DIACYLGLYCEROL ACYLTRANSFERASE_MYCOLYLTRANSFERASE AG85A"/>
    <property type="match status" value="1"/>
</dbReference>
<gene>
    <name evidence="1" type="ORF">MPAN_013780</name>
</gene>
<dbReference type="GO" id="GO:0016747">
    <property type="term" value="F:acyltransferase activity, transferring groups other than amino-acyl groups"/>
    <property type="evidence" value="ECO:0007669"/>
    <property type="project" value="TreeGrafter"/>
</dbReference>
<sequence length="250" mass="29222">MGFIQCQLSSSSLDMNVSVNVIYPEHVEKNTEVKVLYLLHGYFGHYMDWMRLTSIERYASKYNLCVVMPSADNSYYANTEIGANYFDYVSIELPKIIENMFHVSKKAEDRYVCGLSMGGYGALKIGLTYPDRYNKIASLSGAIEIDRLYKTHMDDPRQKRFLNSFGQMPVKGSKHDIYHLINKLDLTKKVPKLYLACGTEDFLYEDHLRFGAFLKNKHIDFVNKEEKGGHEWRLWDLFIQDVLIWMFEEK</sequence>
<organism evidence="1 2">
    <name type="scientific">Mariniplasma anaerobium</name>
    <dbReference type="NCBI Taxonomy" id="2735436"/>
    <lineage>
        <taxon>Bacteria</taxon>
        <taxon>Bacillati</taxon>
        <taxon>Mycoplasmatota</taxon>
        <taxon>Mollicutes</taxon>
        <taxon>Acholeplasmatales</taxon>
        <taxon>Acholeplasmataceae</taxon>
        <taxon>Mariniplasma</taxon>
    </lineage>
</organism>
<dbReference type="InterPro" id="IPR050583">
    <property type="entry name" value="Mycobacterial_A85_antigen"/>
</dbReference>
<dbReference type="RefSeq" id="WP_176239902.1">
    <property type="nucleotide sequence ID" value="NZ_AP024412.1"/>
</dbReference>
<protein>
    <submittedName>
        <fullName evidence="1">Esterase</fullName>
    </submittedName>
</protein>
<dbReference type="PANTHER" id="PTHR48098">
    <property type="entry name" value="ENTEROCHELIN ESTERASE-RELATED"/>
    <property type="match status" value="1"/>
</dbReference>
<dbReference type="SUPFAM" id="SSF53474">
    <property type="entry name" value="alpha/beta-Hydrolases"/>
    <property type="match status" value="1"/>
</dbReference>
<dbReference type="InterPro" id="IPR000801">
    <property type="entry name" value="Esterase-like"/>
</dbReference>
<proteinExistence type="predicted"/>
<dbReference type="AlphaFoldDB" id="A0A7U9TIJ1"/>
<keyword evidence="2" id="KW-1185">Reference proteome</keyword>
<accession>A0A7U9TIJ1</accession>